<accession>A0AAQ2Y7I6</accession>
<evidence type="ECO:0000313" key="3">
    <source>
        <dbReference type="Proteomes" id="UP001219537"/>
    </source>
</evidence>
<keyword evidence="1" id="KW-0812">Transmembrane</keyword>
<feature type="transmembrane region" description="Helical" evidence="1">
    <location>
        <begin position="264"/>
        <end position="285"/>
    </location>
</feature>
<protein>
    <submittedName>
        <fullName evidence="2">Uncharacterized protein</fullName>
    </submittedName>
</protein>
<dbReference type="EMBL" id="CP117989">
    <property type="protein sequence ID" value="WDG10207.1"/>
    <property type="molecule type" value="Genomic_DNA"/>
</dbReference>
<evidence type="ECO:0000256" key="1">
    <source>
        <dbReference type="SAM" id="Phobius"/>
    </source>
</evidence>
<gene>
    <name evidence="2" type="ORF">PUN50_22795</name>
</gene>
<reference evidence="2" key="1">
    <citation type="submission" date="2023-02" db="EMBL/GenBank/DDBJ databases">
        <title>Isolation, identification, and genome analysis of Vibrio campbellii in the Penaeus vannamei larvae stage.</title>
        <authorList>
            <person name="Huang T."/>
            <person name="Zhang B."/>
        </authorList>
    </citation>
    <scope>NUCLEOTIDE SEQUENCE</scope>
    <source>
        <strain evidence="2">20220413_1</strain>
    </source>
</reference>
<feature type="transmembrane region" description="Helical" evidence="1">
    <location>
        <begin position="233"/>
        <end position="252"/>
    </location>
</feature>
<evidence type="ECO:0000313" key="2">
    <source>
        <dbReference type="EMBL" id="WDG10207.1"/>
    </source>
</evidence>
<dbReference type="AlphaFoldDB" id="A0AAQ2Y7I6"/>
<name>A0AAQ2Y7I6_9VIBR</name>
<dbReference type="RefSeq" id="WP_274291368.1">
    <property type="nucleotide sequence ID" value="NZ_CP117989.1"/>
</dbReference>
<proteinExistence type="predicted"/>
<sequence length="364" mass="42643">MEKDHTPFFNIESHRDALASFVRKAKQLEFKDEVLTTKLRLCIQIVLQIQKKPTEWSEACKYSISSIGRGLIIQFEQIKVEQKDGDRITHIYLILYRFLCEFILFTDPDEDEEFELLGIREQILDDAKEKQDDVSFEIQHITYLLPAKMIQNYLRQGGVKSVIEFDERVSRAEELKIEWARDYEERKTEIDNLKESIDELKFDFNFVGLTKGFRELGNKKNVERKALLGNLKMMGACILLMPVVYYSVYWLATGESFAFAWDSALHLIPLLSFEVLMLYFFRIVLHNYNSVNTQLVQIELRQTLCRFIQKYAEYSTTIKKNDPVALEKFESLIFSGILSNSDKLPTTFDGMEQLSALLKNIRTK</sequence>
<dbReference type="Proteomes" id="UP001219537">
    <property type="component" value="Chromosome 2"/>
</dbReference>
<keyword evidence="1" id="KW-1133">Transmembrane helix</keyword>
<organism evidence="2 3">
    <name type="scientific">Vibrio campbellii</name>
    <dbReference type="NCBI Taxonomy" id="680"/>
    <lineage>
        <taxon>Bacteria</taxon>
        <taxon>Pseudomonadati</taxon>
        <taxon>Pseudomonadota</taxon>
        <taxon>Gammaproteobacteria</taxon>
        <taxon>Vibrionales</taxon>
        <taxon>Vibrionaceae</taxon>
        <taxon>Vibrio</taxon>
    </lineage>
</organism>
<keyword evidence="1" id="KW-0472">Membrane</keyword>